<dbReference type="Gene3D" id="2.40.50.100">
    <property type="match status" value="1"/>
</dbReference>
<dbReference type="PANTHER" id="PTHR45266:SF3">
    <property type="entry name" value="OXALOACETATE DECARBOXYLASE ALPHA CHAIN"/>
    <property type="match status" value="1"/>
</dbReference>
<keyword evidence="1" id="KW-0092">Biotin</keyword>
<evidence type="ECO:0000313" key="3">
    <source>
        <dbReference type="EMBL" id="MFD0803187.1"/>
    </source>
</evidence>
<evidence type="ECO:0000259" key="2">
    <source>
        <dbReference type="PROSITE" id="PS50968"/>
    </source>
</evidence>
<dbReference type="EMBL" id="JBHTHR010000769">
    <property type="protein sequence ID" value="MFD0803187.1"/>
    <property type="molecule type" value="Genomic_DNA"/>
</dbReference>
<dbReference type="PANTHER" id="PTHR45266">
    <property type="entry name" value="OXALOACETATE DECARBOXYLASE ALPHA CHAIN"/>
    <property type="match status" value="1"/>
</dbReference>
<name>A0ABW3BJF7_9ACTN</name>
<comment type="caution">
    <text evidence="3">The sequence shown here is derived from an EMBL/GenBank/DDBJ whole genome shotgun (WGS) entry which is preliminary data.</text>
</comment>
<gene>
    <name evidence="3" type="ORF">ACFQZU_17925</name>
</gene>
<dbReference type="InterPro" id="IPR050709">
    <property type="entry name" value="Biotin_Carboxyl_Carrier/Decarb"/>
</dbReference>
<dbReference type="InterPro" id="IPR000089">
    <property type="entry name" value="Biotin_lipoyl"/>
</dbReference>
<dbReference type="InterPro" id="IPR001882">
    <property type="entry name" value="Biotin_BS"/>
</dbReference>
<dbReference type="PROSITE" id="PS00188">
    <property type="entry name" value="BIOTIN"/>
    <property type="match status" value="1"/>
</dbReference>
<reference evidence="4" key="1">
    <citation type="journal article" date="2019" name="Int. J. Syst. Evol. Microbiol.">
        <title>The Global Catalogue of Microorganisms (GCM) 10K type strain sequencing project: providing services to taxonomists for standard genome sequencing and annotation.</title>
        <authorList>
            <consortium name="The Broad Institute Genomics Platform"/>
            <consortium name="The Broad Institute Genome Sequencing Center for Infectious Disease"/>
            <person name="Wu L."/>
            <person name="Ma J."/>
        </authorList>
    </citation>
    <scope>NUCLEOTIDE SEQUENCE [LARGE SCALE GENOMIC DNA]</scope>
    <source>
        <strain evidence="4">CCUG 63369</strain>
    </source>
</reference>
<evidence type="ECO:0000313" key="4">
    <source>
        <dbReference type="Proteomes" id="UP001596956"/>
    </source>
</evidence>
<proteinExistence type="predicted"/>
<feature type="domain" description="Lipoyl-binding" evidence="2">
    <location>
        <begin position="1"/>
        <end position="71"/>
    </location>
</feature>
<dbReference type="CDD" id="cd06850">
    <property type="entry name" value="biotinyl_domain"/>
    <property type="match status" value="1"/>
</dbReference>
<organism evidence="3 4">
    <name type="scientific">Streptomonospora algeriensis</name>
    <dbReference type="NCBI Taxonomy" id="995084"/>
    <lineage>
        <taxon>Bacteria</taxon>
        <taxon>Bacillati</taxon>
        <taxon>Actinomycetota</taxon>
        <taxon>Actinomycetes</taxon>
        <taxon>Streptosporangiales</taxon>
        <taxon>Nocardiopsidaceae</taxon>
        <taxon>Streptomonospora</taxon>
    </lineage>
</organism>
<dbReference type="SUPFAM" id="SSF51230">
    <property type="entry name" value="Single hybrid motif"/>
    <property type="match status" value="1"/>
</dbReference>
<keyword evidence="4" id="KW-1185">Reference proteome</keyword>
<dbReference type="Pfam" id="PF00364">
    <property type="entry name" value="Biotin_lipoyl"/>
    <property type="match status" value="1"/>
</dbReference>
<dbReference type="PROSITE" id="PS50968">
    <property type="entry name" value="BIOTINYL_LIPOYL"/>
    <property type="match status" value="1"/>
</dbReference>
<dbReference type="InterPro" id="IPR011053">
    <property type="entry name" value="Single_hybrid_motif"/>
</dbReference>
<sequence>GSTGGTAAAAGGDALVSPMQGTVVKVVAEDGQTVAEGDPVIVIEAMKMEQPLTAHKSGVVTGLTTAAGAFG</sequence>
<accession>A0ABW3BJF7</accession>
<evidence type="ECO:0000256" key="1">
    <source>
        <dbReference type="ARBA" id="ARBA00023267"/>
    </source>
</evidence>
<dbReference type="Proteomes" id="UP001596956">
    <property type="component" value="Unassembled WGS sequence"/>
</dbReference>
<protein>
    <submittedName>
        <fullName evidence="3">Acetyl-CoA carboxylase biotin carboxyl carrier protein subunit</fullName>
    </submittedName>
</protein>
<feature type="non-terminal residue" evidence="3">
    <location>
        <position position="1"/>
    </location>
</feature>